<proteinExistence type="predicted"/>
<dbReference type="SUPFAM" id="SSF51695">
    <property type="entry name" value="PLC-like phosphodiesterases"/>
    <property type="match status" value="1"/>
</dbReference>
<dbReference type="Pfam" id="PF03009">
    <property type="entry name" value="GDPD"/>
    <property type="match status" value="1"/>
</dbReference>
<organism evidence="2 3">
    <name type="scientific">Natribacillus halophilus</name>
    <dbReference type="NCBI Taxonomy" id="549003"/>
    <lineage>
        <taxon>Bacteria</taxon>
        <taxon>Bacillati</taxon>
        <taxon>Bacillota</taxon>
        <taxon>Bacilli</taxon>
        <taxon>Bacillales</taxon>
        <taxon>Bacillaceae</taxon>
        <taxon>Natribacillus</taxon>
    </lineage>
</organism>
<dbReference type="Gene3D" id="3.20.20.190">
    <property type="entry name" value="Phosphatidylinositol (PI) phosphodiesterase"/>
    <property type="match status" value="2"/>
</dbReference>
<accession>A0A1G8MAG6</accession>
<dbReference type="CDD" id="cd08556">
    <property type="entry name" value="GDPD"/>
    <property type="match status" value="1"/>
</dbReference>
<evidence type="ECO:0000313" key="2">
    <source>
        <dbReference type="EMBL" id="SDI64902.1"/>
    </source>
</evidence>
<dbReference type="InterPro" id="IPR030395">
    <property type="entry name" value="GP_PDE_dom"/>
</dbReference>
<sequence length="172" mass="19530">MLWIAHRGLSSQAPENTFPAFEQAIESLEEVLPLIPRNMLLNIEMKNIPSFSEGMERQLNAELVKHNRVKQTIVSSFDHESLYRLKQLNPAVNIGLLFQLRVVNMDAYLRLFSPFTVHSLHPHHSLVRKEEVGDWQARGLEVYPYTVNNSAIAANMEAIGVNGIISDKKIKG</sequence>
<dbReference type="Proteomes" id="UP000198853">
    <property type="component" value="Unassembled WGS sequence"/>
</dbReference>
<dbReference type="GO" id="GO:0008081">
    <property type="term" value="F:phosphoric diester hydrolase activity"/>
    <property type="evidence" value="ECO:0007669"/>
    <property type="project" value="InterPro"/>
</dbReference>
<dbReference type="PANTHER" id="PTHR46211:SF1">
    <property type="entry name" value="GLYCEROPHOSPHODIESTER PHOSPHODIESTERASE, CYTOPLASMIC"/>
    <property type="match status" value="1"/>
</dbReference>
<evidence type="ECO:0000313" key="3">
    <source>
        <dbReference type="Proteomes" id="UP000198853"/>
    </source>
</evidence>
<name>A0A1G8MAG6_9BACI</name>
<dbReference type="OrthoDB" id="384721at2"/>
<evidence type="ECO:0000259" key="1">
    <source>
        <dbReference type="PROSITE" id="PS51704"/>
    </source>
</evidence>
<dbReference type="EMBL" id="FNEN01000004">
    <property type="protein sequence ID" value="SDI64902.1"/>
    <property type="molecule type" value="Genomic_DNA"/>
</dbReference>
<dbReference type="PROSITE" id="PS51704">
    <property type="entry name" value="GP_PDE"/>
    <property type="match status" value="1"/>
</dbReference>
<feature type="domain" description="GP-PDE" evidence="1">
    <location>
        <begin position="1"/>
        <end position="172"/>
    </location>
</feature>
<dbReference type="GO" id="GO:0006629">
    <property type="term" value="P:lipid metabolic process"/>
    <property type="evidence" value="ECO:0007669"/>
    <property type="project" value="InterPro"/>
</dbReference>
<dbReference type="InterPro" id="IPR017946">
    <property type="entry name" value="PLC-like_Pdiesterase_TIM-brl"/>
</dbReference>
<dbReference type="AlphaFoldDB" id="A0A1G8MAG6"/>
<gene>
    <name evidence="2" type="ORF">SAMN04488123_10461</name>
</gene>
<dbReference type="RefSeq" id="WP_090397175.1">
    <property type="nucleotide sequence ID" value="NZ_FNEN01000004.1"/>
</dbReference>
<dbReference type="PANTHER" id="PTHR46211">
    <property type="entry name" value="GLYCEROPHOSPHORYL DIESTER PHOSPHODIESTERASE"/>
    <property type="match status" value="1"/>
</dbReference>
<keyword evidence="3" id="KW-1185">Reference proteome</keyword>
<protein>
    <submittedName>
        <fullName evidence="2">Glycerophosphoryl diester phosphodiesterase family protein</fullName>
    </submittedName>
</protein>
<reference evidence="2 3" key="1">
    <citation type="submission" date="2016-10" db="EMBL/GenBank/DDBJ databases">
        <authorList>
            <person name="de Groot N.N."/>
        </authorList>
    </citation>
    <scope>NUCLEOTIDE SEQUENCE [LARGE SCALE GENOMIC DNA]</scope>
    <source>
        <strain evidence="2 3">DSM 21771</strain>
    </source>
</reference>